<evidence type="ECO:0000313" key="3">
    <source>
        <dbReference type="EMBL" id="APW38419.1"/>
    </source>
</evidence>
<dbReference type="Proteomes" id="UP000186609">
    <property type="component" value="Chromosome"/>
</dbReference>
<dbReference type="KEGG" id="rhy:RD110_15455"/>
<accession>A0A1P8JXD5</accession>
<protein>
    <recommendedName>
        <fullName evidence="2">CBS domain-containing protein</fullName>
    </recommendedName>
</protein>
<reference evidence="3 4" key="1">
    <citation type="submission" date="2017-01" db="EMBL/GenBank/DDBJ databases">
        <authorList>
            <person name="Mah S.A."/>
            <person name="Swanson W.J."/>
            <person name="Moy G.W."/>
            <person name="Vacquier V.D."/>
        </authorList>
    </citation>
    <scope>NUCLEOTIDE SEQUENCE [LARGE SCALE GENOMIC DNA]</scope>
    <source>
        <strain evidence="3 4">DCY110</strain>
    </source>
</reference>
<evidence type="ECO:0000313" key="4">
    <source>
        <dbReference type="Proteomes" id="UP000186609"/>
    </source>
</evidence>
<dbReference type="RefSeq" id="WP_076200298.1">
    <property type="nucleotide sequence ID" value="NZ_CP019236.1"/>
</dbReference>
<evidence type="ECO:0000256" key="1">
    <source>
        <dbReference type="PROSITE-ProRule" id="PRU00703"/>
    </source>
</evidence>
<name>A0A1P8JXD5_9BURK</name>
<sequence>MSDLPLPTFRFPAGTHIVQVQPPQRGAVTMASPALDVFTDLAQIRAATVQPQSGLGQAELKMIHQGVRLLFVVSDMPSVDGILTAADIAGDRPMRLVTQRGVKYQELTVADVMTPLSEIDAVTFASLQRATVEQVVGTLLSRGRPHLLVIDSETADGSPRIRGLISQTQVERQLGRQLQQSGMARTFAEIEQVLAGH</sequence>
<dbReference type="SUPFAM" id="SSF54631">
    <property type="entry name" value="CBS-domain pair"/>
    <property type="match status" value="1"/>
</dbReference>
<dbReference type="OrthoDB" id="5295117at2"/>
<dbReference type="AlphaFoldDB" id="A0A1P8JXD5"/>
<dbReference type="InterPro" id="IPR046342">
    <property type="entry name" value="CBS_dom_sf"/>
</dbReference>
<proteinExistence type="predicted"/>
<evidence type="ECO:0000259" key="2">
    <source>
        <dbReference type="PROSITE" id="PS51371"/>
    </source>
</evidence>
<dbReference type="InterPro" id="IPR000644">
    <property type="entry name" value="CBS_dom"/>
</dbReference>
<keyword evidence="1" id="KW-0129">CBS domain</keyword>
<gene>
    <name evidence="3" type="ORF">RD110_15455</name>
</gene>
<keyword evidence="4" id="KW-1185">Reference proteome</keyword>
<organism evidence="3 4">
    <name type="scientific">Rhodoferax koreensis</name>
    <dbReference type="NCBI Taxonomy" id="1842727"/>
    <lineage>
        <taxon>Bacteria</taxon>
        <taxon>Pseudomonadati</taxon>
        <taxon>Pseudomonadota</taxon>
        <taxon>Betaproteobacteria</taxon>
        <taxon>Burkholderiales</taxon>
        <taxon>Comamonadaceae</taxon>
        <taxon>Rhodoferax</taxon>
    </lineage>
</organism>
<dbReference type="Gene3D" id="3.10.580.10">
    <property type="entry name" value="CBS-domain"/>
    <property type="match status" value="1"/>
</dbReference>
<feature type="domain" description="CBS" evidence="2">
    <location>
        <begin position="113"/>
        <end position="181"/>
    </location>
</feature>
<dbReference type="PROSITE" id="PS51371">
    <property type="entry name" value="CBS"/>
    <property type="match status" value="1"/>
</dbReference>
<dbReference type="EMBL" id="CP019236">
    <property type="protein sequence ID" value="APW38419.1"/>
    <property type="molecule type" value="Genomic_DNA"/>
</dbReference>
<dbReference type="STRING" id="1842727.RD110_15455"/>